<dbReference type="InterPro" id="IPR026512">
    <property type="entry name" value="RGS7BP/RGS9BP"/>
</dbReference>
<gene>
    <name evidence="4" type="ORF">LOTGIDRAFT_165927</name>
</gene>
<dbReference type="AlphaFoldDB" id="V4BHJ0"/>
<comment type="similarity">
    <text evidence="1">Belongs to the RGS7BP/RGS9BP family.</text>
</comment>
<sequence>MVCSKLVISLSHTVAVYGQLCLAIGGSTDSDDLRIELQRQRTIACDISMKTKDKLIPLYKNQTSNVSSLSSTSECDLERLCFLFSGCLELLKLELTKSLSLHRLFPSGSTCFINTGISDSMIGTTSRKSVTSVISLTDRFRNDDYHITSIEKDLSCIKTLENDVDRIISVQPWNIEPDTHYIDANKRGTRSGVRCSVWVRIMDAVKRMKRILFSPITRVFAYSSFY</sequence>
<dbReference type="GeneID" id="20240219"/>
<keyword evidence="5" id="KW-1185">Reference proteome</keyword>
<evidence type="ECO:0000256" key="3">
    <source>
        <dbReference type="SAM" id="SignalP"/>
    </source>
</evidence>
<dbReference type="GO" id="GO:0009968">
    <property type="term" value="P:negative regulation of signal transduction"/>
    <property type="evidence" value="ECO:0007669"/>
    <property type="project" value="UniProtKB-KW"/>
</dbReference>
<proteinExistence type="inferred from homology"/>
<dbReference type="OrthoDB" id="6358515at2759"/>
<dbReference type="HOGENOM" id="CLU_1226017_0_0_1"/>
<keyword evidence="2" id="KW-0734">Signal transduction inhibitor</keyword>
<evidence type="ECO:0000313" key="5">
    <source>
        <dbReference type="Proteomes" id="UP000030746"/>
    </source>
</evidence>
<dbReference type="RefSeq" id="XP_009061209.1">
    <property type="nucleotide sequence ID" value="XM_009062961.1"/>
</dbReference>
<dbReference type="Proteomes" id="UP000030746">
    <property type="component" value="Unassembled WGS sequence"/>
</dbReference>
<dbReference type="STRING" id="225164.V4BHJ0"/>
<reference evidence="4 5" key="1">
    <citation type="journal article" date="2013" name="Nature">
        <title>Insights into bilaterian evolution from three spiralian genomes.</title>
        <authorList>
            <person name="Simakov O."/>
            <person name="Marletaz F."/>
            <person name="Cho S.J."/>
            <person name="Edsinger-Gonzales E."/>
            <person name="Havlak P."/>
            <person name="Hellsten U."/>
            <person name="Kuo D.H."/>
            <person name="Larsson T."/>
            <person name="Lv J."/>
            <person name="Arendt D."/>
            <person name="Savage R."/>
            <person name="Osoegawa K."/>
            <person name="de Jong P."/>
            <person name="Grimwood J."/>
            <person name="Chapman J.A."/>
            <person name="Shapiro H."/>
            <person name="Aerts A."/>
            <person name="Otillar R.P."/>
            <person name="Terry A.Y."/>
            <person name="Boore J.L."/>
            <person name="Grigoriev I.V."/>
            <person name="Lindberg D.R."/>
            <person name="Seaver E.C."/>
            <person name="Weisblat D.A."/>
            <person name="Putnam N.H."/>
            <person name="Rokhsar D.S."/>
        </authorList>
    </citation>
    <scope>NUCLEOTIDE SEQUENCE [LARGE SCALE GENOMIC DNA]</scope>
</reference>
<dbReference type="PANTHER" id="PTHR21029">
    <property type="entry name" value="R-SEVEN BINDING PROTEIN (R7BP) HOMOLOG"/>
    <property type="match status" value="1"/>
</dbReference>
<feature type="signal peptide" evidence="3">
    <location>
        <begin position="1"/>
        <end position="18"/>
    </location>
</feature>
<keyword evidence="3" id="KW-0732">Signal</keyword>
<dbReference type="KEGG" id="lgi:LOTGIDRAFT_165927"/>
<accession>V4BHJ0</accession>
<dbReference type="CTD" id="20240219"/>
<protein>
    <submittedName>
        <fullName evidence="4">Uncharacterized protein</fullName>
    </submittedName>
</protein>
<name>V4BHJ0_LOTGI</name>
<evidence type="ECO:0000313" key="4">
    <source>
        <dbReference type="EMBL" id="ESO88184.1"/>
    </source>
</evidence>
<feature type="chain" id="PRO_5004718105" evidence="3">
    <location>
        <begin position="19"/>
        <end position="226"/>
    </location>
</feature>
<evidence type="ECO:0000256" key="1">
    <source>
        <dbReference type="ARBA" id="ARBA00007457"/>
    </source>
</evidence>
<evidence type="ECO:0000256" key="2">
    <source>
        <dbReference type="ARBA" id="ARBA00022700"/>
    </source>
</evidence>
<organism evidence="4 5">
    <name type="scientific">Lottia gigantea</name>
    <name type="common">Giant owl limpet</name>
    <dbReference type="NCBI Taxonomy" id="225164"/>
    <lineage>
        <taxon>Eukaryota</taxon>
        <taxon>Metazoa</taxon>
        <taxon>Spiralia</taxon>
        <taxon>Lophotrochozoa</taxon>
        <taxon>Mollusca</taxon>
        <taxon>Gastropoda</taxon>
        <taxon>Patellogastropoda</taxon>
        <taxon>Lottioidea</taxon>
        <taxon>Lottiidae</taxon>
        <taxon>Lottia</taxon>
    </lineage>
</organism>
<dbReference type="OMA" id="MVNDMEM"/>
<dbReference type="EMBL" id="KB202752">
    <property type="protein sequence ID" value="ESO88184.1"/>
    <property type="molecule type" value="Genomic_DNA"/>
</dbReference>